<dbReference type="GO" id="GO:0046394">
    <property type="term" value="P:carboxylic acid biosynthetic process"/>
    <property type="evidence" value="ECO:0007669"/>
    <property type="project" value="UniProtKB-ARBA"/>
</dbReference>
<name>A0A2Z3YPY7_9CORY</name>
<dbReference type="SUPFAM" id="SSF56752">
    <property type="entry name" value="D-aminoacid aminotransferase-like PLP-dependent enzymes"/>
    <property type="match status" value="1"/>
</dbReference>
<dbReference type="GO" id="GO:0005829">
    <property type="term" value="C:cytosol"/>
    <property type="evidence" value="ECO:0007669"/>
    <property type="project" value="TreeGrafter"/>
</dbReference>
<dbReference type="Proteomes" id="UP000247696">
    <property type="component" value="Chromosome"/>
</dbReference>
<comment type="similarity">
    <text evidence="1">Belongs to the class-IV pyridoxal-phosphate-dependent aminotransferase family.</text>
</comment>
<proteinExistence type="inferred from homology"/>
<dbReference type="InterPro" id="IPR001544">
    <property type="entry name" value="Aminotrans_IV"/>
</dbReference>
<dbReference type="OrthoDB" id="3199344at2"/>
<dbReference type="InterPro" id="IPR036038">
    <property type="entry name" value="Aminotransferase-like"/>
</dbReference>
<gene>
    <name evidence="3" type="ORF">Csp1_21590</name>
</gene>
<dbReference type="AlphaFoldDB" id="A0A2Z3YPY7"/>
<dbReference type="InterPro" id="IPR043131">
    <property type="entry name" value="BCAT-like_N"/>
</dbReference>
<accession>A0A2Z3YPY7</accession>
<protein>
    <recommendedName>
        <fullName evidence="5">Aminodeoxychorismate lyase</fullName>
    </recommendedName>
</protein>
<dbReference type="NCBIfam" id="NF005887">
    <property type="entry name" value="PRK07849.1-2"/>
    <property type="match status" value="1"/>
</dbReference>
<sequence>MTEENQSARRHRKPAPATSGADLRVVVDVHPAGDADPAVLDAAAPVLYIDDLAAVRGDGVFETLMVRGGAVRNLDRHTARFRNSSRMLDLPDPDTARWHAATDLALKRWAALGGQDGSLRWMYSRGRETTGIPTGWVSVAPESPAVARDRDRGVRVMTAHRGYSLHIGHDAAPWALVGAKTLSYAANMAALRYARAHGLDDVIFTGEGVGTAAGDDRVLEGPTSSVIAVRDRRGDGGDSVREILTPLHEVGVLPGTTQAAMFRLAGASGWECREEPLTVADLLDADGVWLLSSVRRYARVTELDGTPLPRPTCADEIEELATGAAEGR</sequence>
<keyword evidence="4" id="KW-1185">Reference proteome</keyword>
<dbReference type="KEGG" id="cpre:Csp1_21590"/>
<reference evidence="4" key="1">
    <citation type="submission" date="2017-11" db="EMBL/GenBank/DDBJ databases">
        <title>Otitis media/interna in a cat caused by the recently described species Corynebacterium provencense.</title>
        <authorList>
            <person name="Kittl S."/>
            <person name="Brodard I."/>
            <person name="Rychener L."/>
            <person name="Jores J."/>
            <person name="Roosje P."/>
            <person name="Gobeli Brawand S."/>
        </authorList>
    </citation>
    <scope>NUCLEOTIDE SEQUENCE [LARGE SCALE GENOMIC DNA]</scope>
    <source>
        <strain evidence="4">17KM38</strain>
    </source>
</reference>
<evidence type="ECO:0000256" key="1">
    <source>
        <dbReference type="ARBA" id="ARBA00009320"/>
    </source>
</evidence>
<evidence type="ECO:0000313" key="4">
    <source>
        <dbReference type="Proteomes" id="UP000247696"/>
    </source>
</evidence>
<dbReference type="RefSeq" id="WP_066585285.1">
    <property type="nucleotide sequence ID" value="NZ_CABKVS010000001.1"/>
</dbReference>
<dbReference type="Pfam" id="PF01063">
    <property type="entry name" value="Aminotran_4"/>
    <property type="match status" value="1"/>
</dbReference>
<dbReference type="STRING" id="1737425.GCA_900049755_01184"/>
<dbReference type="Gene3D" id="3.30.470.10">
    <property type="match status" value="1"/>
</dbReference>
<evidence type="ECO:0000313" key="3">
    <source>
        <dbReference type="EMBL" id="AWT26912.1"/>
    </source>
</evidence>
<dbReference type="PANTHER" id="PTHR42743:SF11">
    <property type="entry name" value="AMINODEOXYCHORISMATE LYASE"/>
    <property type="match status" value="1"/>
</dbReference>
<organism evidence="3 4">
    <name type="scientific">Corynebacterium provencense</name>
    <dbReference type="NCBI Taxonomy" id="1737425"/>
    <lineage>
        <taxon>Bacteria</taxon>
        <taxon>Bacillati</taxon>
        <taxon>Actinomycetota</taxon>
        <taxon>Actinomycetes</taxon>
        <taxon>Mycobacteriales</taxon>
        <taxon>Corynebacteriaceae</taxon>
        <taxon>Corynebacterium</taxon>
    </lineage>
</organism>
<dbReference type="NCBIfam" id="NF005886">
    <property type="entry name" value="PRK07849.1-1"/>
    <property type="match status" value="1"/>
</dbReference>
<dbReference type="PANTHER" id="PTHR42743">
    <property type="entry name" value="AMINO-ACID AMINOTRANSFERASE"/>
    <property type="match status" value="1"/>
</dbReference>
<dbReference type="EMBL" id="CP024988">
    <property type="protein sequence ID" value="AWT26912.1"/>
    <property type="molecule type" value="Genomic_DNA"/>
</dbReference>
<evidence type="ECO:0000256" key="2">
    <source>
        <dbReference type="SAM" id="MobiDB-lite"/>
    </source>
</evidence>
<dbReference type="GO" id="GO:0003824">
    <property type="term" value="F:catalytic activity"/>
    <property type="evidence" value="ECO:0007669"/>
    <property type="project" value="InterPro"/>
</dbReference>
<dbReference type="InterPro" id="IPR050571">
    <property type="entry name" value="Class-IV_PLP-Dep_Aminotrnsfr"/>
</dbReference>
<feature type="region of interest" description="Disordered" evidence="2">
    <location>
        <begin position="1"/>
        <end position="21"/>
    </location>
</feature>
<dbReference type="Gene3D" id="3.20.10.10">
    <property type="entry name" value="D-amino Acid Aminotransferase, subunit A, domain 2"/>
    <property type="match status" value="1"/>
</dbReference>
<evidence type="ECO:0008006" key="5">
    <source>
        <dbReference type="Google" id="ProtNLM"/>
    </source>
</evidence>
<dbReference type="InterPro" id="IPR043132">
    <property type="entry name" value="BCAT-like_C"/>
</dbReference>